<protein>
    <submittedName>
        <fullName evidence="2">Nuclear receptor domain-containing protein</fullName>
    </submittedName>
</protein>
<reference evidence="2" key="1">
    <citation type="submission" date="2022-11" db="UniProtKB">
        <authorList>
            <consortium name="WormBaseParasite"/>
        </authorList>
    </citation>
    <scope>IDENTIFICATION</scope>
</reference>
<name>A0AC34G3X9_9BILA</name>
<dbReference type="WBParaSite" id="ES5_v2.g24487.t1">
    <property type="protein sequence ID" value="ES5_v2.g24487.t1"/>
    <property type="gene ID" value="ES5_v2.g24487"/>
</dbReference>
<sequence length="369" mass="40204">MEQQHTGNSSSNVEQQKYMSLMEKPIIEETENHLIRPQPLPFSSNFLNLPSMNSSAAMNFNQNTFMAFHNQIAMHLQQMYQNPSFLNFTPPIAPTINPYYNFNQSDGAGPGGITALPSAFRPTNGDPTTLPPTTTAAASGNPQTGDDGDSGNETIEEQTPVPPASTSVKTEPSISVSLPSTSTPTVPAPHQVSLPEPPLASVCYDQPPVASAESTPQLTPQAKQDEPTPKKPRVSNVEPSSAASNMPTPITTPSTPTIRPPPLQQQQQQQPMMPLLSQTPSLQQNPYQQQFPPHGMPPMNPYFMNPMNQFMQMPMMQNNFDTNLASVYLNALQQKSEVCVVCGDKASGYHYSAMSCEGCKMMIVFDGCQ</sequence>
<evidence type="ECO:0000313" key="2">
    <source>
        <dbReference type="WBParaSite" id="ES5_v2.g24487.t1"/>
    </source>
</evidence>
<evidence type="ECO:0000313" key="1">
    <source>
        <dbReference type="Proteomes" id="UP000887579"/>
    </source>
</evidence>
<proteinExistence type="predicted"/>
<accession>A0AC34G3X9</accession>
<organism evidence="1 2">
    <name type="scientific">Panagrolaimus sp. ES5</name>
    <dbReference type="NCBI Taxonomy" id="591445"/>
    <lineage>
        <taxon>Eukaryota</taxon>
        <taxon>Metazoa</taxon>
        <taxon>Ecdysozoa</taxon>
        <taxon>Nematoda</taxon>
        <taxon>Chromadorea</taxon>
        <taxon>Rhabditida</taxon>
        <taxon>Tylenchina</taxon>
        <taxon>Panagrolaimomorpha</taxon>
        <taxon>Panagrolaimoidea</taxon>
        <taxon>Panagrolaimidae</taxon>
        <taxon>Panagrolaimus</taxon>
    </lineage>
</organism>
<dbReference type="Proteomes" id="UP000887579">
    <property type="component" value="Unplaced"/>
</dbReference>